<feature type="modified residue" description="4-aspartylphosphate" evidence="2">
    <location>
        <position position="59"/>
    </location>
</feature>
<comment type="caution">
    <text evidence="4">The sequence shown here is derived from an EMBL/GenBank/DDBJ whole genome shotgun (WGS) entry which is preliminary data.</text>
</comment>
<dbReference type="Proteomes" id="UP000178419">
    <property type="component" value="Unassembled WGS sequence"/>
</dbReference>
<dbReference type="Pfam" id="PF00072">
    <property type="entry name" value="Response_reg"/>
    <property type="match status" value="1"/>
</dbReference>
<name>A0A1F7XZD2_9BACT</name>
<organism evidence="4 5">
    <name type="scientific">Candidatus Woesebacteria bacterium RIFCSPHIGHO2_01_FULL_38_9</name>
    <dbReference type="NCBI Taxonomy" id="1802492"/>
    <lineage>
        <taxon>Bacteria</taxon>
        <taxon>Candidatus Woeseibacteriota</taxon>
    </lineage>
</organism>
<dbReference type="PROSITE" id="PS50110">
    <property type="entry name" value="RESPONSE_REGULATORY"/>
    <property type="match status" value="1"/>
</dbReference>
<dbReference type="InterPro" id="IPR050595">
    <property type="entry name" value="Bact_response_regulator"/>
</dbReference>
<dbReference type="Gene3D" id="3.40.50.2300">
    <property type="match status" value="1"/>
</dbReference>
<sequence>MEMNDKIKVLVIEDEELLLEAIARKLSNDGLEPITCTGASQAFDYLKSLPETPDVIWLDYYLKDTNGLEFMKLLMKDPRWSQIPVVVVSNSASEEKRKAMLALGVKKYLLKAEYRLEEIIKIIKEIVTGKKV</sequence>
<keyword evidence="1 2" id="KW-0597">Phosphoprotein</keyword>
<dbReference type="CDD" id="cd00156">
    <property type="entry name" value="REC"/>
    <property type="match status" value="1"/>
</dbReference>
<dbReference type="SUPFAM" id="SSF52172">
    <property type="entry name" value="CheY-like"/>
    <property type="match status" value="1"/>
</dbReference>
<gene>
    <name evidence="4" type="ORF">A2714_01735</name>
</gene>
<dbReference type="PANTHER" id="PTHR44591">
    <property type="entry name" value="STRESS RESPONSE REGULATOR PROTEIN 1"/>
    <property type="match status" value="1"/>
</dbReference>
<evidence type="ECO:0000313" key="4">
    <source>
        <dbReference type="EMBL" id="OGM20417.1"/>
    </source>
</evidence>
<dbReference type="EMBL" id="MGGE01000042">
    <property type="protein sequence ID" value="OGM20417.1"/>
    <property type="molecule type" value="Genomic_DNA"/>
</dbReference>
<evidence type="ECO:0000259" key="3">
    <source>
        <dbReference type="PROSITE" id="PS50110"/>
    </source>
</evidence>
<dbReference type="InterPro" id="IPR001789">
    <property type="entry name" value="Sig_transdc_resp-reg_receiver"/>
</dbReference>
<protein>
    <recommendedName>
        <fullName evidence="3">Response regulatory domain-containing protein</fullName>
    </recommendedName>
</protein>
<feature type="domain" description="Response regulatory" evidence="3">
    <location>
        <begin position="8"/>
        <end position="126"/>
    </location>
</feature>
<evidence type="ECO:0000313" key="5">
    <source>
        <dbReference type="Proteomes" id="UP000178419"/>
    </source>
</evidence>
<reference evidence="4 5" key="1">
    <citation type="journal article" date="2016" name="Nat. Commun.">
        <title>Thousands of microbial genomes shed light on interconnected biogeochemical processes in an aquifer system.</title>
        <authorList>
            <person name="Anantharaman K."/>
            <person name="Brown C.T."/>
            <person name="Hug L.A."/>
            <person name="Sharon I."/>
            <person name="Castelle C.J."/>
            <person name="Probst A.J."/>
            <person name="Thomas B.C."/>
            <person name="Singh A."/>
            <person name="Wilkins M.J."/>
            <person name="Karaoz U."/>
            <person name="Brodie E.L."/>
            <person name="Williams K.H."/>
            <person name="Hubbard S.S."/>
            <person name="Banfield J.F."/>
        </authorList>
    </citation>
    <scope>NUCLEOTIDE SEQUENCE [LARGE SCALE GENOMIC DNA]</scope>
</reference>
<dbReference type="InterPro" id="IPR011006">
    <property type="entry name" value="CheY-like_superfamily"/>
</dbReference>
<dbReference type="GO" id="GO:0000160">
    <property type="term" value="P:phosphorelay signal transduction system"/>
    <property type="evidence" value="ECO:0007669"/>
    <property type="project" value="InterPro"/>
</dbReference>
<evidence type="ECO:0000256" key="1">
    <source>
        <dbReference type="ARBA" id="ARBA00022553"/>
    </source>
</evidence>
<dbReference type="AlphaFoldDB" id="A0A1F7XZD2"/>
<accession>A0A1F7XZD2</accession>
<proteinExistence type="predicted"/>
<evidence type="ECO:0000256" key="2">
    <source>
        <dbReference type="PROSITE-ProRule" id="PRU00169"/>
    </source>
</evidence>
<dbReference type="PANTHER" id="PTHR44591:SF3">
    <property type="entry name" value="RESPONSE REGULATORY DOMAIN-CONTAINING PROTEIN"/>
    <property type="match status" value="1"/>
</dbReference>
<dbReference type="SMART" id="SM00448">
    <property type="entry name" value="REC"/>
    <property type="match status" value="1"/>
</dbReference>